<keyword evidence="1" id="KW-0472">Membrane</keyword>
<keyword evidence="1" id="KW-0812">Transmembrane</keyword>
<reference evidence="2 3" key="1">
    <citation type="submission" date="2018-10" db="EMBL/GenBank/DDBJ databases">
        <title>Genomic Encyclopedia of Type Strains, Phase IV (KMG-IV): sequencing the most valuable type-strain genomes for metagenomic binning, comparative biology and taxonomic classification.</title>
        <authorList>
            <person name="Goeker M."/>
        </authorList>
    </citation>
    <scope>NUCLEOTIDE SEQUENCE [LARGE SCALE GENOMIC DNA]</scope>
    <source>
        <strain evidence="2 3">DSM 26916</strain>
    </source>
</reference>
<dbReference type="RefSeq" id="WP_121243076.1">
    <property type="nucleotide sequence ID" value="NZ_BHVV01000008.1"/>
</dbReference>
<name>A0A497X991_9PROT</name>
<gene>
    <name evidence="2" type="ORF">DFR35_2587</name>
</gene>
<comment type="caution">
    <text evidence="2">The sequence shown here is derived from an EMBL/GenBank/DDBJ whole genome shotgun (WGS) entry which is preliminary data.</text>
</comment>
<keyword evidence="3" id="KW-1185">Reference proteome</keyword>
<feature type="transmembrane region" description="Helical" evidence="1">
    <location>
        <begin position="39"/>
        <end position="62"/>
    </location>
</feature>
<organism evidence="2 3">
    <name type="scientific">Sulfurisoma sediminicola</name>
    <dbReference type="NCBI Taxonomy" id="1381557"/>
    <lineage>
        <taxon>Bacteria</taxon>
        <taxon>Pseudomonadati</taxon>
        <taxon>Pseudomonadota</taxon>
        <taxon>Betaproteobacteria</taxon>
        <taxon>Nitrosomonadales</taxon>
        <taxon>Sterolibacteriaceae</taxon>
        <taxon>Sulfurisoma</taxon>
    </lineage>
</organism>
<dbReference type="EMBL" id="RCCI01000007">
    <property type="protein sequence ID" value="RLJ62770.1"/>
    <property type="molecule type" value="Genomic_DNA"/>
</dbReference>
<accession>A0A497X991</accession>
<dbReference type="AlphaFoldDB" id="A0A497X991"/>
<sequence length="80" mass="8350">MEKTFGQKIAMAIAVLCYIAGVGCAVGAALYPVRGAYDAIQASLMASVVFFVGCGIVLHVIATTRLKGIVTLDKSDADKR</sequence>
<protein>
    <submittedName>
        <fullName evidence="2">Uncharacterized protein</fullName>
    </submittedName>
</protein>
<proteinExistence type="predicted"/>
<dbReference type="Proteomes" id="UP000268908">
    <property type="component" value="Unassembled WGS sequence"/>
</dbReference>
<feature type="transmembrane region" description="Helical" evidence="1">
    <location>
        <begin position="12"/>
        <end position="33"/>
    </location>
</feature>
<evidence type="ECO:0000256" key="1">
    <source>
        <dbReference type="SAM" id="Phobius"/>
    </source>
</evidence>
<evidence type="ECO:0000313" key="2">
    <source>
        <dbReference type="EMBL" id="RLJ62770.1"/>
    </source>
</evidence>
<keyword evidence="1" id="KW-1133">Transmembrane helix</keyword>
<dbReference type="PROSITE" id="PS51257">
    <property type="entry name" value="PROKAR_LIPOPROTEIN"/>
    <property type="match status" value="1"/>
</dbReference>
<evidence type="ECO:0000313" key="3">
    <source>
        <dbReference type="Proteomes" id="UP000268908"/>
    </source>
</evidence>